<evidence type="ECO:0000313" key="3">
    <source>
        <dbReference type="EMBL" id="OOH73379.1"/>
    </source>
</evidence>
<reference evidence="3 4" key="1">
    <citation type="submission" date="2016-11" db="EMBL/GenBank/DDBJ databases">
        <title>Comparative genomics of co-occurring bacteria in distinct bioleaching systems unravels niche-specific adaptation.</title>
        <authorList>
            <person name="Zhang X."/>
            <person name="Liu X."/>
            <person name="Yin H."/>
        </authorList>
    </citation>
    <scope>NUCLEOTIDE SEQUENCE [LARGE SCALE GENOMIC DNA]</scope>
    <source>
        <strain evidence="3 4">DX</strain>
    </source>
</reference>
<comment type="caution">
    <text evidence="3">The sequence shown here is derived from an EMBL/GenBank/DDBJ whole genome shotgun (WGS) entry which is preliminary data.</text>
</comment>
<sequence length="389" mass="42243">MKKEPALPVASNVAAGHLVEASLARKCWPCGCFHDALRSLDTSLPELGWPVVLSDAIRGGKEKLTERRYDCLGCEVCYPALALNALSEEEGAVSLEPCPTDLPKAQEGWPPLPGDYRVLRYQAPVAVCTLSDIRLFETLSKSAGTGLSIIGTLHTENLGIERIITNVLGNPHIRFLIVCGADSRQSVGHLPGQSLVSLMSAGLDEKGKINGALGKRPILKNIGRDAVEHFRNVITLLDMRGVENQDEILARIRECTTRNPGRSDPFPSLPTIEVLTGDLPARMVPDPAGYFVVYPDPARKKLVVEHYQNNGRLNKVITGMDPAEITTTAIKYRLVSRLDHAAYLGQELARAEASLFSGSRYVQDRAPESLFTSSNGTGACQCVETCTES</sequence>
<feature type="domain" description="DUF4346" evidence="2">
    <location>
        <begin position="286"/>
        <end position="364"/>
    </location>
</feature>
<keyword evidence="3" id="KW-0489">Methyltransferase</keyword>
<evidence type="ECO:0000259" key="2">
    <source>
        <dbReference type="Pfam" id="PF14251"/>
    </source>
</evidence>
<dbReference type="Proteomes" id="UP000188586">
    <property type="component" value="Unassembled WGS sequence"/>
</dbReference>
<name>A0A1V3SWH0_9BACT</name>
<dbReference type="EMBL" id="MPOJ01000009">
    <property type="protein sequence ID" value="OOH73379.1"/>
    <property type="molecule type" value="Genomic_DNA"/>
</dbReference>
<dbReference type="InterPro" id="IPR030688">
    <property type="entry name" value="MeTrfase_MtrA/MtxA"/>
</dbReference>
<organism evidence="3 4">
    <name type="scientific">Leptospirillum ferriphilum</name>
    <dbReference type="NCBI Taxonomy" id="178606"/>
    <lineage>
        <taxon>Bacteria</taxon>
        <taxon>Pseudomonadati</taxon>
        <taxon>Nitrospirota</taxon>
        <taxon>Nitrospiria</taxon>
        <taxon>Nitrospirales</taxon>
        <taxon>Nitrospiraceae</taxon>
        <taxon>Leptospirillum</taxon>
    </lineage>
</organism>
<dbReference type="Pfam" id="PF14251">
    <property type="entry name" value="PterinBD-DUF4346"/>
    <property type="match status" value="1"/>
</dbReference>
<gene>
    <name evidence="3" type="ORF">BOX24_04795</name>
</gene>
<dbReference type="AlphaFoldDB" id="A0A1V3SWH0"/>
<dbReference type="InterPro" id="IPR025595">
    <property type="entry name" value="PterinBD-DUF4346"/>
</dbReference>
<dbReference type="GO" id="GO:0008168">
    <property type="term" value="F:methyltransferase activity"/>
    <property type="evidence" value="ECO:0007669"/>
    <property type="project" value="UniProtKB-KW"/>
</dbReference>
<dbReference type="GO" id="GO:0032259">
    <property type="term" value="P:methylation"/>
    <property type="evidence" value="ECO:0007669"/>
    <property type="project" value="UniProtKB-KW"/>
</dbReference>
<accession>A0A1V3SWH0</accession>
<evidence type="ECO:0000256" key="1">
    <source>
        <dbReference type="ARBA" id="ARBA00022679"/>
    </source>
</evidence>
<proteinExistence type="predicted"/>
<protein>
    <submittedName>
        <fullName evidence="3">Tetrahydromethanopterin S-methyltransferase subunit A</fullName>
    </submittedName>
</protein>
<keyword evidence="1 3" id="KW-0808">Transferase</keyword>
<dbReference type="RefSeq" id="WP_050995515.1">
    <property type="nucleotide sequence ID" value="NZ_MPOJ01000009.1"/>
</dbReference>
<evidence type="ECO:0000313" key="4">
    <source>
        <dbReference type="Proteomes" id="UP000188586"/>
    </source>
</evidence>
<dbReference type="Pfam" id="PF04208">
    <property type="entry name" value="MtrA"/>
    <property type="match status" value="1"/>
</dbReference>